<dbReference type="EMBL" id="PDND01000210">
    <property type="protein sequence ID" value="PGH29819.1"/>
    <property type="molecule type" value="Genomic_DNA"/>
</dbReference>
<feature type="domain" description="Glycosyl transferase CAP10" evidence="2">
    <location>
        <begin position="180"/>
        <end position="413"/>
    </location>
</feature>
<evidence type="ECO:0000256" key="1">
    <source>
        <dbReference type="SAM" id="Phobius"/>
    </source>
</evidence>
<dbReference type="Pfam" id="PF05686">
    <property type="entry name" value="Glyco_transf_90"/>
    <property type="match status" value="1"/>
</dbReference>
<keyword evidence="1" id="KW-1133">Transmembrane helix</keyword>
<gene>
    <name evidence="3" type="ORF">GX50_07427</name>
</gene>
<dbReference type="AlphaFoldDB" id="A0A2B7Z9C4"/>
<name>A0A2B7Z9C4_9EURO</name>
<organism evidence="3 4">
    <name type="scientific">[Emmonsia] crescens</name>
    <dbReference type="NCBI Taxonomy" id="73230"/>
    <lineage>
        <taxon>Eukaryota</taxon>
        <taxon>Fungi</taxon>
        <taxon>Dikarya</taxon>
        <taxon>Ascomycota</taxon>
        <taxon>Pezizomycotina</taxon>
        <taxon>Eurotiomycetes</taxon>
        <taxon>Eurotiomycetidae</taxon>
        <taxon>Onygenales</taxon>
        <taxon>Ajellomycetaceae</taxon>
        <taxon>Emergomyces</taxon>
    </lineage>
</organism>
<comment type="caution">
    <text evidence="3">The sequence shown here is derived from an EMBL/GenBank/DDBJ whole genome shotgun (WGS) entry which is preliminary data.</text>
</comment>
<proteinExistence type="predicted"/>
<dbReference type="InterPro" id="IPR006598">
    <property type="entry name" value="CAP10"/>
</dbReference>
<feature type="transmembrane region" description="Helical" evidence="1">
    <location>
        <begin position="12"/>
        <end position="31"/>
    </location>
</feature>
<keyword evidence="1" id="KW-0812">Transmembrane</keyword>
<evidence type="ECO:0000313" key="3">
    <source>
        <dbReference type="EMBL" id="PGH29819.1"/>
    </source>
</evidence>
<dbReference type="Proteomes" id="UP000226031">
    <property type="component" value="Unassembled WGS sequence"/>
</dbReference>
<protein>
    <recommendedName>
        <fullName evidence="2">Glycosyl transferase CAP10 domain-containing protein</fullName>
    </recommendedName>
</protein>
<dbReference type="PANTHER" id="PTHR12203:SF107">
    <property type="entry name" value="GLYCOSYL TRANSFERASE CAP10 DOMAIN-CONTAINING PROTEIN"/>
    <property type="match status" value="1"/>
</dbReference>
<evidence type="ECO:0000313" key="4">
    <source>
        <dbReference type="Proteomes" id="UP000226031"/>
    </source>
</evidence>
<dbReference type="PANTHER" id="PTHR12203">
    <property type="entry name" value="KDEL LYS-ASP-GLU-LEU CONTAINING - RELATED"/>
    <property type="match status" value="1"/>
</dbReference>
<keyword evidence="4" id="KW-1185">Reference proteome</keyword>
<dbReference type="VEuPathDB" id="FungiDB:EMCG_08915"/>
<sequence length="458" mass="52458">MAMRQKCSTRAVLLLIAVLLGAFVFTMWFGMNSDKDNIHPIITQLIPAGHCTCEHSTTFNCTSCLAPFDYPISTTPEPPQWAFQYRRDDRNEGLSRSQCQAAFPGLFEDVNRAVQFWKPQGGITRKQLDKIKLRKGMARGMIYGGELYVIETRAAQDDHRRKILAIFSSIHRAVSADCGNLPDIEFTFSIEDRLEDIKGNGQPLWTLARKASEESVWLMPDFGFWAWHNPSVVIGPYSEVVGKIKKREEAIPWSSKERKLVWRGNLGYAPKLRRRLLEVAKGKTWGDVKELVWSRKNNLISMENHCQYMFIAHVEGRAFSSSLKYRQACRSVVVTHKLQFIQHHHYLLQADGPRQNYVEVERDFSDLEEKMEALLHDEEHAKLIADNSVKAFRERYLTKAAEACYWRELINGWGIVFSNSGNGVEPEAPGVLGPARGTRYESFILLESKNMIEFSHPS</sequence>
<reference evidence="3 4" key="1">
    <citation type="submission" date="2017-10" db="EMBL/GenBank/DDBJ databases">
        <title>Comparative genomics in systemic dimorphic fungi from Ajellomycetaceae.</title>
        <authorList>
            <person name="Munoz J.F."/>
            <person name="Mcewen J.G."/>
            <person name="Clay O.K."/>
            <person name="Cuomo C.A."/>
        </authorList>
    </citation>
    <scope>NUCLEOTIDE SEQUENCE [LARGE SCALE GENOMIC DNA]</scope>
    <source>
        <strain evidence="3 4">UAMH4076</strain>
    </source>
</reference>
<dbReference type="SMART" id="SM00672">
    <property type="entry name" value="CAP10"/>
    <property type="match status" value="1"/>
</dbReference>
<dbReference type="InterPro" id="IPR051091">
    <property type="entry name" value="O-Glucosyltr/Glycosyltrsf_90"/>
</dbReference>
<keyword evidence="1" id="KW-0472">Membrane</keyword>
<evidence type="ECO:0000259" key="2">
    <source>
        <dbReference type="SMART" id="SM00672"/>
    </source>
</evidence>
<accession>A0A2B7Z9C4</accession>